<accession>A0A346XW50</accession>
<protein>
    <submittedName>
        <fullName evidence="2">Uncharacterized protein</fullName>
    </submittedName>
</protein>
<name>A0A346XW50_9ACTN</name>
<sequence length="312" mass="33802">MVTDTSRHQTVSARIADGVAARVLVDYDGAAPPYELLEALRRQGWLPLRHLAPPAAAIDWSRPDPSQRSGYAIRPYPVRTQGTFEGTDAQRALAIRRAQATIDDLVGPGAGGRRRLGITVTAPVAALARPIVAAHCTILDEWAHRSPRQASYRGQVAAAEKAVHTFLVQVSARLEVELLGALAHWEPEVADAATVRRPPPPVRDNRPAGPPVMVQVEVRAQLRDEVVRHLDTMAEVQSASTTGRTIRASYRGVRSEQRHEMTTLVVAVPATIDLAELERDLTGLGANAVRRTAPTPAPVSPAVGPAPRRRTW</sequence>
<dbReference type="RefSeq" id="WP_164710209.1">
    <property type="nucleotide sequence ID" value="NZ_CP031165.1"/>
</dbReference>
<gene>
    <name evidence="2" type="ORF">DVS28_a1756</name>
</gene>
<dbReference type="KEGG" id="euz:DVS28_a1756"/>
<evidence type="ECO:0000256" key="1">
    <source>
        <dbReference type="SAM" id="MobiDB-lite"/>
    </source>
</evidence>
<keyword evidence="3" id="KW-1185">Reference proteome</keyword>
<feature type="compositionally biased region" description="Low complexity" evidence="1">
    <location>
        <begin position="291"/>
        <end position="306"/>
    </location>
</feature>
<feature type="region of interest" description="Disordered" evidence="1">
    <location>
        <begin position="291"/>
        <end position="312"/>
    </location>
</feature>
<evidence type="ECO:0000313" key="2">
    <source>
        <dbReference type="EMBL" id="AXV06447.1"/>
    </source>
</evidence>
<reference evidence="2 3" key="1">
    <citation type="submission" date="2018-09" db="EMBL/GenBank/DDBJ databases">
        <title>Complete genome sequence of Euzebya sp. DY32-46 isolated from seawater of Pacific Ocean.</title>
        <authorList>
            <person name="Xu L."/>
            <person name="Wu Y.-H."/>
            <person name="Xu X.-W."/>
        </authorList>
    </citation>
    <scope>NUCLEOTIDE SEQUENCE [LARGE SCALE GENOMIC DNA]</scope>
    <source>
        <strain evidence="2 3">DY32-46</strain>
    </source>
</reference>
<organism evidence="2 3">
    <name type="scientific">Euzebya pacifica</name>
    <dbReference type="NCBI Taxonomy" id="1608957"/>
    <lineage>
        <taxon>Bacteria</taxon>
        <taxon>Bacillati</taxon>
        <taxon>Actinomycetota</taxon>
        <taxon>Nitriliruptoria</taxon>
        <taxon>Euzebyales</taxon>
    </lineage>
</organism>
<dbReference type="AlphaFoldDB" id="A0A346XW50"/>
<dbReference type="EMBL" id="CP031165">
    <property type="protein sequence ID" value="AXV06447.1"/>
    <property type="molecule type" value="Genomic_DNA"/>
</dbReference>
<evidence type="ECO:0000313" key="3">
    <source>
        <dbReference type="Proteomes" id="UP000264006"/>
    </source>
</evidence>
<dbReference type="Proteomes" id="UP000264006">
    <property type="component" value="Chromosome"/>
</dbReference>
<proteinExistence type="predicted"/>